<dbReference type="GO" id="GO:2000031">
    <property type="term" value="P:regulation of salicylic acid mediated signaling pathway"/>
    <property type="evidence" value="ECO:0007669"/>
    <property type="project" value="InterPro"/>
</dbReference>
<comment type="caution">
    <text evidence="1">The sequence shown here is derived from an EMBL/GenBank/DDBJ whole genome shotgun (WGS) entry which is preliminary data.</text>
</comment>
<proteinExistence type="predicted"/>
<dbReference type="Proteomes" id="UP001165190">
    <property type="component" value="Unassembled WGS sequence"/>
</dbReference>
<dbReference type="PANTHER" id="PTHR33199">
    <property type="entry name" value="MACPF DOMAIN-CONTAINING PROTEIN CAD1"/>
    <property type="match status" value="1"/>
</dbReference>
<dbReference type="PANTHER" id="PTHR33199:SF4">
    <property type="entry name" value="OS02G0736300 PROTEIN"/>
    <property type="match status" value="1"/>
</dbReference>
<evidence type="ECO:0000313" key="2">
    <source>
        <dbReference type="Proteomes" id="UP001165190"/>
    </source>
</evidence>
<sequence length="117" mass="12690">MLFSKVSDCFVVQSRWAHVASGCSQRSSGLLSAISKSLTGNPVKENEVAAVVVDSVVYPTGPPVPVQTPKLLKFVETSQLCKGPQDSPWYWLVTGAKLQLENVKISLHVKFSLVNTC</sequence>
<dbReference type="InterPro" id="IPR044663">
    <property type="entry name" value="CAD1/NSL1-like"/>
</dbReference>
<keyword evidence="2" id="KW-1185">Reference proteome</keyword>
<reference evidence="1" key="1">
    <citation type="submission" date="2023-05" db="EMBL/GenBank/DDBJ databases">
        <title>Genome and transcriptome analyses reveal genes involved in the formation of fine ridges on petal epidermal cells in Hibiscus trionum.</title>
        <authorList>
            <person name="Koshimizu S."/>
            <person name="Masuda S."/>
            <person name="Ishii T."/>
            <person name="Shirasu K."/>
            <person name="Hoshino A."/>
            <person name="Arita M."/>
        </authorList>
    </citation>
    <scope>NUCLEOTIDE SEQUENCE</scope>
    <source>
        <strain evidence="1">Hamamatsu line</strain>
    </source>
</reference>
<protein>
    <submittedName>
        <fullName evidence="1">Uncharacterized protein</fullName>
    </submittedName>
</protein>
<dbReference type="GO" id="GO:0009626">
    <property type="term" value="P:plant-type hypersensitive response"/>
    <property type="evidence" value="ECO:0007669"/>
    <property type="project" value="TreeGrafter"/>
</dbReference>
<gene>
    <name evidence="1" type="ORF">HRI_004123200</name>
</gene>
<dbReference type="AlphaFoldDB" id="A0A9W7MM38"/>
<dbReference type="GO" id="GO:0005886">
    <property type="term" value="C:plasma membrane"/>
    <property type="evidence" value="ECO:0007669"/>
    <property type="project" value="TreeGrafter"/>
</dbReference>
<name>A0A9W7MM38_HIBTR</name>
<dbReference type="EMBL" id="BSYR01000040">
    <property type="protein sequence ID" value="GMJ04540.1"/>
    <property type="molecule type" value="Genomic_DNA"/>
</dbReference>
<organism evidence="1 2">
    <name type="scientific">Hibiscus trionum</name>
    <name type="common">Flower of an hour</name>
    <dbReference type="NCBI Taxonomy" id="183268"/>
    <lineage>
        <taxon>Eukaryota</taxon>
        <taxon>Viridiplantae</taxon>
        <taxon>Streptophyta</taxon>
        <taxon>Embryophyta</taxon>
        <taxon>Tracheophyta</taxon>
        <taxon>Spermatophyta</taxon>
        <taxon>Magnoliopsida</taxon>
        <taxon>eudicotyledons</taxon>
        <taxon>Gunneridae</taxon>
        <taxon>Pentapetalae</taxon>
        <taxon>rosids</taxon>
        <taxon>malvids</taxon>
        <taxon>Malvales</taxon>
        <taxon>Malvaceae</taxon>
        <taxon>Malvoideae</taxon>
        <taxon>Hibiscus</taxon>
    </lineage>
</organism>
<accession>A0A9W7MM38</accession>
<dbReference type="OrthoDB" id="1366754at2759"/>
<evidence type="ECO:0000313" key="1">
    <source>
        <dbReference type="EMBL" id="GMJ04540.1"/>
    </source>
</evidence>